<dbReference type="InterPro" id="IPR036259">
    <property type="entry name" value="MFS_trans_sf"/>
</dbReference>
<dbReference type="SUPFAM" id="SSF103473">
    <property type="entry name" value="MFS general substrate transporter"/>
    <property type="match status" value="1"/>
</dbReference>
<dbReference type="Gene3D" id="1.20.1250.20">
    <property type="entry name" value="MFS general substrate transporter like domains"/>
    <property type="match status" value="1"/>
</dbReference>
<dbReference type="Pfam" id="PF07690">
    <property type="entry name" value="MFS_1"/>
    <property type="match status" value="1"/>
</dbReference>
<comment type="subcellular location">
    <subcellularLocation>
        <location evidence="1">Cell membrane</location>
        <topology evidence="1">Multi-pass membrane protein</topology>
    </subcellularLocation>
</comment>
<protein>
    <submittedName>
        <fullName evidence="8">MFS transporter fsa7</fullName>
    </submittedName>
</protein>
<evidence type="ECO:0000256" key="4">
    <source>
        <dbReference type="ARBA" id="ARBA00022692"/>
    </source>
</evidence>
<evidence type="ECO:0000313" key="8">
    <source>
        <dbReference type="EMBL" id="GJC86304.1"/>
    </source>
</evidence>
<evidence type="ECO:0000256" key="7">
    <source>
        <dbReference type="SAM" id="Phobius"/>
    </source>
</evidence>
<evidence type="ECO:0000256" key="1">
    <source>
        <dbReference type="ARBA" id="ARBA00004651"/>
    </source>
</evidence>
<evidence type="ECO:0000313" key="9">
    <source>
        <dbReference type="Proteomes" id="UP001055172"/>
    </source>
</evidence>
<dbReference type="AlphaFoldDB" id="A0AA37LVH4"/>
<sequence>MSTGGGTIADLLRKEERGVAMAIFTVGPLFGPVLGTILGGFVVENKGWRWCFYLILMLRQGHCRHLSVHARDEIRQYAQVKAARLRRETGNQSLRAAGDKKTPVKQLVLHAMIRPMKILFISPIVALIALYTAFNFGVTMLLFATFPTVYEDTYHWSVSISGLAYTGVGIGCAIDVVTFAKLSARFSILYTLARVACTLLVTTGG</sequence>
<name>A0AA37LVH4_9PEZI</name>
<evidence type="ECO:0000256" key="6">
    <source>
        <dbReference type="ARBA" id="ARBA00023136"/>
    </source>
</evidence>
<accession>A0AA37LVH4</accession>
<keyword evidence="9" id="KW-1185">Reference proteome</keyword>
<dbReference type="EMBL" id="BPPX01000021">
    <property type="protein sequence ID" value="GJC86304.1"/>
    <property type="molecule type" value="Genomic_DNA"/>
</dbReference>
<dbReference type="GO" id="GO:0022857">
    <property type="term" value="F:transmembrane transporter activity"/>
    <property type="evidence" value="ECO:0007669"/>
    <property type="project" value="InterPro"/>
</dbReference>
<dbReference type="GO" id="GO:0005886">
    <property type="term" value="C:plasma membrane"/>
    <property type="evidence" value="ECO:0007669"/>
    <property type="project" value="UniProtKB-SubCell"/>
</dbReference>
<keyword evidence="3" id="KW-1003">Cell membrane</keyword>
<feature type="transmembrane region" description="Helical" evidence="7">
    <location>
        <begin position="20"/>
        <end position="43"/>
    </location>
</feature>
<feature type="transmembrane region" description="Helical" evidence="7">
    <location>
        <begin position="118"/>
        <end position="144"/>
    </location>
</feature>
<organism evidence="8 9">
    <name type="scientific">Colletotrichum liriopes</name>
    <dbReference type="NCBI Taxonomy" id="708192"/>
    <lineage>
        <taxon>Eukaryota</taxon>
        <taxon>Fungi</taxon>
        <taxon>Dikarya</taxon>
        <taxon>Ascomycota</taxon>
        <taxon>Pezizomycotina</taxon>
        <taxon>Sordariomycetes</taxon>
        <taxon>Hypocreomycetidae</taxon>
        <taxon>Glomerellales</taxon>
        <taxon>Glomerellaceae</taxon>
        <taxon>Colletotrichum</taxon>
        <taxon>Colletotrichum spaethianum species complex</taxon>
    </lineage>
</organism>
<evidence type="ECO:0000256" key="5">
    <source>
        <dbReference type="ARBA" id="ARBA00022989"/>
    </source>
</evidence>
<proteinExistence type="predicted"/>
<evidence type="ECO:0000256" key="3">
    <source>
        <dbReference type="ARBA" id="ARBA00022475"/>
    </source>
</evidence>
<comment type="caution">
    <text evidence="8">The sequence shown here is derived from an EMBL/GenBank/DDBJ whole genome shotgun (WGS) entry which is preliminary data.</text>
</comment>
<dbReference type="InterPro" id="IPR011701">
    <property type="entry name" value="MFS"/>
</dbReference>
<reference evidence="8 9" key="1">
    <citation type="submission" date="2021-07" db="EMBL/GenBank/DDBJ databases">
        <title>Genome data of Colletotrichum spaethianum.</title>
        <authorList>
            <person name="Utami Y.D."/>
            <person name="Hiruma K."/>
        </authorList>
    </citation>
    <scope>NUCLEOTIDE SEQUENCE [LARGE SCALE GENOMIC DNA]</scope>
    <source>
        <strain evidence="8 9">MAFF 242679</strain>
    </source>
</reference>
<keyword evidence="4 7" id="KW-0812">Transmembrane</keyword>
<gene>
    <name evidence="8" type="ORF">ColLi_09142</name>
</gene>
<keyword evidence="6 7" id="KW-0472">Membrane</keyword>
<feature type="transmembrane region" description="Helical" evidence="7">
    <location>
        <begin position="156"/>
        <end position="180"/>
    </location>
</feature>
<keyword evidence="5 7" id="KW-1133">Transmembrane helix</keyword>
<evidence type="ECO:0000256" key="2">
    <source>
        <dbReference type="ARBA" id="ARBA00022448"/>
    </source>
</evidence>
<keyword evidence="2" id="KW-0813">Transport</keyword>
<dbReference type="PANTHER" id="PTHR23502:SF186">
    <property type="entry name" value="MAJOR FACILITATOR SUPERFAMILY (MFS) PROFILE DOMAIN-CONTAINING PROTEIN"/>
    <property type="match status" value="1"/>
</dbReference>
<dbReference type="Proteomes" id="UP001055172">
    <property type="component" value="Unassembled WGS sequence"/>
</dbReference>
<dbReference type="PANTHER" id="PTHR23502">
    <property type="entry name" value="MAJOR FACILITATOR SUPERFAMILY"/>
    <property type="match status" value="1"/>
</dbReference>